<accession>A0A1B6LE81</accession>
<organism evidence="3">
    <name type="scientific">Graphocephala atropunctata</name>
    <dbReference type="NCBI Taxonomy" id="36148"/>
    <lineage>
        <taxon>Eukaryota</taxon>
        <taxon>Metazoa</taxon>
        <taxon>Ecdysozoa</taxon>
        <taxon>Arthropoda</taxon>
        <taxon>Hexapoda</taxon>
        <taxon>Insecta</taxon>
        <taxon>Pterygota</taxon>
        <taxon>Neoptera</taxon>
        <taxon>Paraneoptera</taxon>
        <taxon>Hemiptera</taxon>
        <taxon>Auchenorrhyncha</taxon>
        <taxon>Membracoidea</taxon>
        <taxon>Cicadellidae</taxon>
        <taxon>Cicadellinae</taxon>
        <taxon>Cicadellini</taxon>
        <taxon>Graphocephala</taxon>
    </lineage>
</organism>
<dbReference type="EMBL" id="GEBQ01017977">
    <property type="protein sequence ID" value="JAT22000.1"/>
    <property type="molecule type" value="Transcribed_RNA"/>
</dbReference>
<dbReference type="AlphaFoldDB" id="A0A1B6LE81"/>
<name>A0A1B6LE81_9HEMI</name>
<evidence type="ECO:0000313" key="3">
    <source>
        <dbReference type="EMBL" id="JAT22000.1"/>
    </source>
</evidence>
<proteinExistence type="predicted"/>
<dbReference type="EMBL" id="GEBQ01023699">
    <property type="protein sequence ID" value="JAT16278.1"/>
    <property type="molecule type" value="Transcribed_RNA"/>
</dbReference>
<protein>
    <submittedName>
        <fullName evidence="3">Uncharacterized protein</fullName>
    </submittedName>
</protein>
<evidence type="ECO:0000313" key="4">
    <source>
        <dbReference type="EMBL" id="JAT32801.1"/>
    </source>
</evidence>
<dbReference type="EMBL" id="GEBQ01027015">
    <property type="protein sequence ID" value="JAT12962.1"/>
    <property type="molecule type" value="Transcribed_RNA"/>
</dbReference>
<sequence>MVRIYTYNDLRSYKEPLKISRVTSNLCTWYYDDKKKFCGNYCSRRGVHGSLFNRRCWRHKRKGTYSASLPPVILLMISASERFYNRDTWINFLAKCDAKNVPLELVVYHEDMLNSTVRNAQNMISRYRPFPDIFGKVLPLKNSHGGINFAQTYIKMLEYGCKIPYAARCIVLTERTIPIRDPVKIYQRAISSQCYVDISFNVGYGPVPKGLPKGLRNKDFVGVNNLCQGLLTTEFLKLALPTVPMYCNNFGITLNNGVYKITDLNQFEAWRAFTGSNHSEFWLLNSYMIHIHGKVSQPVKQLKQYMEKTVESDKYTVAEVPQWREGWKRTFVFTDAYKRVKIPLFDSHIKRYYRDLPREVSLVEIVRFIRRYKRRALFFRQVELP</sequence>
<gene>
    <name evidence="2" type="ORF">g.27283</name>
    <name evidence="4" type="ORF">g.27288</name>
    <name evidence="1" type="ORF">g.27293</name>
    <name evidence="3" type="ORF">g.27298</name>
</gene>
<reference evidence="3" key="1">
    <citation type="submission" date="2015-11" db="EMBL/GenBank/DDBJ databases">
        <title>De novo transcriptome assembly of four potential Pierce s Disease insect vectors from Arizona vineyards.</title>
        <authorList>
            <person name="Tassone E.E."/>
        </authorList>
    </citation>
    <scope>NUCLEOTIDE SEQUENCE</scope>
</reference>
<evidence type="ECO:0000313" key="2">
    <source>
        <dbReference type="EMBL" id="JAT16278.1"/>
    </source>
</evidence>
<evidence type="ECO:0000313" key="1">
    <source>
        <dbReference type="EMBL" id="JAT12962.1"/>
    </source>
</evidence>
<dbReference type="EMBL" id="GEBQ01007176">
    <property type="protein sequence ID" value="JAT32801.1"/>
    <property type="molecule type" value="Transcribed_RNA"/>
</dbReference>